<name>A0A328D9Q3_9ASTE</name>
<organism evidence="3 4">
    <name type="scientific">Cuscuta australis</name>
    <dbReference type="NCBI Taxonomy" id="267555"/>
    <lineage>
        <taxon>Eukaryota</taxon>
        <taxon>Viridiplantae</taxon>
        <taxon>Streptophyta</taxon>
        <taxon>Embryophyta</taxon>
        <taxon>Tracheophyta</taxon>
        <taxon>Spermatophyta</taxon>
        <taxon>Magnoliopsida</taxon>
        <taxon>eudicotyledons</taxon>
        <taxon>Gunneridae</taxon>
        <taxon>Pentapetalae</taxon>
        <taxon>asterids</taxon>
        <taxon>lamiids</taxon>
        <taxon>Solanales</taxon>
        <taxon>Convolvulaceae</taxon>
        <taxon>Cuscuteae</taxon>
        <taxon>Cuscuta</taxon>
        <taxon>Cuscuta subgen. Grammica</taxon>
        <taxon>Cuscuta sect. Cleistogrammica</taxon>
    </lineage>
</organism>
<evidence type="ECO:0000256" key="1">
    <source>
        <dbReference type="SAM" id="Coils"/>
    </source>
</evidence>
<keyword evidence="4" id="KW-1185">Reference proteome</keyword>
<feature type="compositionally biased region" description="Acidic residues" evidence="2">
    <location>
        <begin position="130"/>
        <end position="140"/>
    </location>
</feature>
<evidence type="ECO:0000313" key="3">
    <source>
        <dbReference type="EMBL" id="RAL41029.1"/>
    </source>
</evidence>
<feature type="region of interest" description="Disordered" evidence="2">
    <location>
        <begin position="115"/>
        <end position="155"/>
    </location>
</feature>
<dbReference type="AlphaFoldDB" id="A0A328D9Q3"/>
<proteinExistence type="predicted"/>
<evidence type="ECO:0008006" key="5">
    <source>
        <dbReference type="Google" id="ProtNLM"/>
    </source>
</evidence>
<accession>A0A328D9Q3</accession>
<reference evidence="3 4" key="1">
    <citation type="submission" date="2018-06" db="EMBL/GenBank/DDBJ databases">
        <title>The Genome of Cuscuta australis (Dodder) Provides Insight into the Evolution of Plant Parasitism.</title>
        <authorList>
            <person name="Liu H."/>
        </authorList>
    </citation>
    <scope>NUCLEOTIDE SEQUENCE [LARGE SCALE GENOMIC DNA]</scope>
    <source>
        <strain evidence="4">cv. Yunnan</strain>
        <tissue evidence="3">Vines</tissue>
    </source>
</reference>
<sequence>MSDTMSTLRFGKKVKLMKNEPIINEITEDDVNGLSDQIRLLKEELIRARSSTSNGYFKGQSSTRESLNQLRVSLNRSLILPRFDNNDPKEEEEININADDIKELQIQIDNIRNSHDEGSVMSEPFVSCSEESESEEEEVPERETDLQDPVFSESPKFGNVQRKSIVVASSKTSAKNNEIDFQEGLRTSGLPQEPEKGNRNLQTSLLRSSRIFPGPTESLAASLQRGLQIIDHHQQNSTELMRPSSFDHFAVKQESSSQEEVQDSCLKTWIVPFSQNNNGDKHEFEKDLKEALEREKKLESVYEEQAGKIQKLIQMLSECKCEVQKSDLVEAMDVKNMTQPINSQEKFLEWNGKGKIVMNKRFLKKSRERLITAMAEAVGPSASMRQRGMPLSKKLKP</sequence>
<evidence type="ECO:0000256" key="2">
    <source>
        <dbReference type="SAM" id="MobiDB-lite"/>
    </source>
</evidence>
<feature type="coiled-coil region" evidence="1">
    <location>
        <begin position="24"/>
        <end position="51"/>
    </location>
</feature>
<comment type="caution">
    <text evidence="3">The sequence shown here is derived from an EMBL/GenBank/DDBJ whole genome shotgun (WGS) entry which is preliminary data.</text>
</comment>
<evidence type="ECO:0000313" key="4">
    <source>
        <dbReference type="Proteomes" id="UP000249390"/>
    </source>
</evidence>
<protein>
    <recommendedName>
        <fullName evidence="5">Kinesin motor domain-containing protein</fullName>
    </recommendedName>
</protein>
<feature type="region of interest" description="Disordered" evidence="2">
    <location>
        <begin position="178"/>
        <end position="199"/>
    </location>
</feature>
<keyword evidence="1" id="KW-0175">Coiled coil</keyword>
<gene>
    <name evidence="3" type="ORF">DM860_008727</name>
</gene>
<dbReference type="EMBL" id="NQVE01000192">
    <property type="protein sequence ID" value="RAL41029.1"/>
    <property type="molecule type" value="Genomic_DNA"/>
</dbReference>
<dbReference type="Proteomes" id="UP000249390">
    <property type="component" value="Unassembled WGS sequence"/>
</dbReference>